<name>A0AC35TVH4_9BILA</name>
<evidence type="ECO:0000313" key="2">
    <source>
        <dbReference type="WBParaSite" id="RSKR_0000480100.1"/>
    </source>
</evidence>
<dbReference type="WBParaSite" id="RSKR_0000480100.1">
    <property type="protein sequence ID" value="RSKR_0000480100.1"/>
    <property type="gene ID" value="RSKR_0000480100"/>
</dbReference>
<organism evidence="1 2">
    <name type="scientific">Rhabditophanes sp. KR3021</name>
    <dbReference type="NCBI Taxonomy" id="114890"/>
    <lineage>
        <taxon>Eukaryota</taxon>
        <taxon>Metazoa</taxon>
        <taxon>Ecdysozoa</taxon>
        <taxon>Nematoda</taxon>
        <taxon>Chromadorea</taxon>
        <taxon>Rhabditida</taxon>
        <taxon>Tylenchina</taxon>
        <taxon>Panagrolaimomorpha</taxon>
        <taxon>Strongyloidoidea</taxon>
        <taxon>Alloionematidae</taxon>
        <taxon>Rhabditophanes</taxon>
    </lineage>
</organism>
<dbReference type="Proteomes" id="UP000095286">
    <property type="component" value="Unplaced"/>
</dbReference>
<evidence type="ECO:0000313" key="1">
    <source>
        <dbReference type="Proteomes" id="UP000095286"/>
    </source>
</evidence>
<accession>A0AC35TVH4</accession>
<sequence length="231" mass="26054">MRYQNILYIFCILTLNLKIVSGCKCSLESPQNNYCRAEWVSHVKIISHKVVTVNDTKHIFHNSNQVIYTVDHLNVFKCPRNISIGVTIFTPKESASCGLDVLENDHEYLLSGGYESNIFTTTLCGQILANNKSRDIVQQWNDVQELQRQILKNNGYEPCVKMSPAKELNNSETININPTAIIKEGAIIVDNKNFTKEKESNVADQKGSVHVINISPALTEVREAKNTSTRI</sequence>
<proteinExistence type="predicted"/>
<protein>
    <submittedName>
        <fullName evidence="2">NTR domain-containing protein</fullName>
    </submittedName>
</protein>
<reference evidence="2" key="1">
    <citation type="submission" date="2016-11" db="UniProtKB">
        <authorList>
            <consortium name="WormBaseParasite"/>
        </authorList>
    </citation>
    <scope>IDENTIFICATION</scope>
    <source>
        <strain evidence="2">KR3021</strain>
    </source>
</reference>